<feature type="transmembrane region" description="Helical" evidence="1">
    <location>
        <begin position="187"/>
        <end position="209"/>
    </location>
</feature>
<keyword evidence="1" id="KW-0472">Membrane</keyword>
<reference evidence="2 3" key="1">
    <citation type="submission" date="2019-10" db="EMBL/GenBank/DDBJ databases">
        <title>Taxonomy of Antarctic Massilia spp.: description of Massilia rubra sp. nov., Massilia aquatica sp. nov., Massilia mucilaginosa sp. nov., Massilia frigida sp. nov. isolated from streams, lakes and regoliths.</title>
        <authorList>
            <person name="Holochova P."/>
            <person name="Sedlacek I."/>
            <person name="Kralova S."/>
            <person name="Maslanova I."/>
            <person name="Busse H.-J."/>
            <person name="Stankova E."/>
            <person name="Vrbovska V."/>
            <person name="Kovarovic V."/>
            <person name="Bartak M."/>
            <person name="Svec P."/>
            <person name="Pantucek R."/>
        </authorList>
    </citation>
    <scope>NUCLEOTIDE SEQUENCE [LARGE SCALE GENOMIC DNA]</scope>
    <source>
        <strain evidence="2 3">CCM 8733</strain>
    </source>
</reference>
<gene>
    <name evidence="2" type="ORF">F2P45_30730</name>
</gene>
<dbReference type="RefSeq" id="WP_166882038.1">
    <property type="nucleotide sequence ID" value="NZ_WHJH01000070.1"/>
</dbReference>
<dbReference type="EMBL" id="WHJH01000070">
    <property type="protein sequence ID" value="NHZ93351.1"/>
    <property type="molecule type" value="Genomic_DNA"/>
</dbReference>
<dbReference type="Proteomes" id="UP000609726">
    <property type="component" value="Unassembled WGS sequence"/>
</dbReference>
<keyword evidence="1" id="KW-0812">Transmembrane</keyword>
<organism evidence="2 3">
    <name type="scientific">Massilia mucilaginosa</name>
    <dbReference type="NCBI Taxonomy" id="2609282"/>
    <lineage>
        <taxon>Bacteria</taxon>
        <taxon>Pseudomonadati</taxon>
        <taxon>Pseudomonadota</taxon>
        <taxon>Betaproteobacteria</taxon>
        <taxon>Burkholderiales</taxon>
        <taxon>Oxalobacteraceae</taxon>
        <taxon>Telluria group</taxon>
        <taxon>Massilia</taxon>
    </lineage>
</organism>
<evidence type="ECO:0000313" key="2">
    <source>
        <dbReference type="EMBL" id="NHZ93351.1"/>
    </source>
</evidence>
<protein>
    <submittedName>
        <fullName evidence="2">Uncharacterized protein</fullName>
    </submittedName>
</protein>
<proteinExistence type="predicted"/>
<sequence>MSAPRQGCCFAYLQRIGLINGRQYRDAMARPAGRELSASPTLVAPLAWLTQHGLVAAEQLVAAFDTLELASDRNMLGQALEQCELFCMDANGVWFDQLVREDLALADQRAAVLEAVGFEKPLSSPGEVLVRMVDEGLMTRQRFDAVRELTRGSARRMAILEEAVARFAARAPTRRSAAARNARPKPFWFQLSLFLGVPLGVVIGLGLIWREVNALPACDGWTVRARIEDMLPRGAGATLAGIREVGYLRRTGVRGCGATASIGGKAVAFAFTLAKDKEDDLVLVQADPVIVQTRFGRPGANDKAADLVYPMTRAALESAMRDGIKSIMPQGDLRAAEHRQRLARRNYPGRWALSSRELRGEIADLEPVAPCRAVVVLQRYSCRLLIERNDPLRMGNGGGSTLHEGEFSFEHNEYTGAWRTGEYFKWEYAAAIAAPRPAR</sequence>
<evidence type="ECO:0000313" key="3">
    <source>
        <dbReference type="Proteomes" id="UP000609726"/>
    </source>
</evidence>
<keyword evidence="1" id="KW-1133">Transmembrane helix</keyword>
<comment type="caution">
    <text evidence="2">The sequence shown here is derived from an EMBL/GenBank/DDBJ whole genome shotgun (WGS) entry which is preliminary data.</text>
</comment>
<keyword evidence="3" id="KW-1185">Reference proteome</keyword>
<accession>A0ABX0P226</accession>
<evidence type="ECO:0000256" key="1">
    <source>
        <dbReference type="SAM" id="Phobius"/>
    </source>
</evidence>
<name>A0ABX0P226_9BURK</name>